<name>A0A1H3TRB1_9ACTN</name>
<gene>
    <name evidence="3" type="ORF">SAMN05421684_6219</name>
</gene>
<keyword evidence="4" id="KW-1185">Reference proteome</keyword>
<dbReference type="Proteomes" id="UP000199632">
    <property type="component" value="Unassembled WGS sequence"/>
</dbReference>
<dbReference type="Gene3D" id="2.50.20.10">
    <property type="entry name" value="Lipoprotein localisation LolA/LolB/LppX"/>
    <property type="match status" value="1"/>
</dbReference>
<sequence>MTDDDQFGQRLGTLLREEVSNVHAAPDLTRRLRGRAKRKRLSVGAGAAVLTAMVAAVGLLVPTGPDGLHTRPGPDVGPVSTQAPRTPARTTDYLLLTRNEIGAEWTDAATGRTREDIYADDGKRLSWTTLTTTDTDGGRRWLEIQWLLRWWSQGHTTAAELTQQIRPDPFENLPTPDPESISKALADGTFEIVGNETLDGRDTLRLRVETTIEIGRGKNATSFPRKLEIWVDPDNYLPYRTVITTTQRWGASTVSTTYAWMERTKENLMVFDVTPPAEFDDRTG</sequence>
<evidence type="ECO:0000256" key="1">
    <source>
        <dbReference type="SAM" id="MobiDB-lite"/>
    </source>
</evidence>
<keyword evidence="2" id="KW-1133">Transmembrane helix</keyword>
<keyword evidence="2" id="KW-0812">Transmembrane</keyword>
<protein>
    <submittedName>
        <fullName evidence="3">Uncharacterized protein</fullName>
    </submittedName>
</protein>
<dbReference type="RefSeq" id="WP_090800118.1">
    <property type="nucleotide sequence ID" value="NZ_BOND01000001.1"/>
</dbReference>
<organism evidence="3 4">
    <name type="scientific">Asanoa ishikariensis</name>
    <dbReference type="NCBI Taxonomy" id="137265"/>
    <lineage>
        <taxon>Bacteria</taxon>
        <taxon>Bacillati</taxon>
        <taxon>Actinomycetota</taxon>
        <taxon>Actinomycetes</taxon>
        <taxon>Micromonosporales</taxon>
        <taxon>Micromonosporaceae</taxon>
        <taxon>Asanoa</taxon>
    </lineage>
</organism>
<feature type="transmembrane region" description="Helical" evidence="2">
    <location>
        <begin position="41"/>
        <end position="61"/>
    </location>
</feature>
<reference evidence="4" key="1">
    <citation type="submission" date="2016-10" db="EMBL/GenBank/DDBJ databases">
        <authorList>
            <person name="Varghese N."/>
            <person name="Submissions S."/>
        </authorList>
    </citation>
    <scope>NUCLEOTIDE SEQUENCE [LARGE SCALE GENOMIC DNA]</scope>
    <source>
        <strain evidence="4">DSM 44718</strain>
    </source>
</reference>
<evidence type="ECO:0000313" key="4">
    <source>
        <dbReference type="Proteomes" id="UP000199632"/>
    </source>
</evidence>
<dbReference type="OrthoDB" id="3359753at2"/>
<keyword evidence="2" id="KW-0472">Membrane</keyword>
<evidence type="ECO:0000313" key="3">
    <source>
        <dbReference type="EMBL" id="SDZ52547.1"/>
    </source>
</evidence>
<proteinExistence type="predicted"/>
<evidence type="ECO:0000256" key="2">
    <source>
        <dbReference type="SAM" id="Phobius"/>
    </source>
</evidence>
<dbReference type="AlphaFoldDB" id="A0A1H3TRB1"/>
<feature type="region of interest" description="Disordered" evidence="1">
    <location>
        <begin position="66"/>
        <end position="85"/>
    </location>
</feature>
<accession>A0A1H3TRB1</accession>
<dbReference type="EMBL" id="FNQB01000003">
    <property type="protein sequence ID" value="SDZ52547.1"/>
    <property type="molecule type" value="Genomic_DNA"/>
</dbReference>